<dbReference type="Pfam" id="PF00078">
    <property type="entry name" value="RVT_1"/>
    <property type="match status" value="1"/>
</dbReference>
<dbReference type="OrthoDB" id="6288414at2759"/>
<dbReference type="STRING" id="6198.A0A074YVM3"/>
<sequence length="345" mass="38144">MMVMDEVVKQCRPELGYNLESTRIGALAYADDLVLLAPSRSELEEKLERLAPALTAAGMDLNGAKSAAMIVEKSGKHKTLAIVPGSLQVGTEEIKCLGPTDTVKYLGLRFNWKGRLRMNAGNIFQEMLSNISRAPLKPYQKLEILKEFATPRLQYELVLGSAHRNTLKALDVAARHARIASSPDPVVRSLLKAKNVMSEQRLAYIPVRAKETLVSSADEVSQAWRADLKSSVDGRELVTESVDHASFDWLANPRTVLPRLFIRGVQLRAGVLGSKEIFPTNDGGPRKPDGRDSLMAGKTLCASPTALSQSHRRLTSDWILRVGTIIHPECFLGMLHDWSNTRPRE</sequence>
<gene>
    <name evidence="2" type="ORF">T265_12185</name>
</gene>
<dbReference type="EMBL" id="KL598480">
    <property type="protein sequence ID" value="KER18708.1"/>
    <property type="molecule type" value="Genomic_DNA"/>
</dbReference>
<dbReference type="KEGG" id="ovi:T265_12185"/>
<dbReference type="InterPro" id="IPR000477">
    <property type="entry name" value="RT_dom"/>
</dbReference>
<dbReference type="GeneID" id="20326353"/>
<dbReference type="CTD" id="20326353"/>
<proteinExistence type="predicted"/>
<accession>A0A074YVM3</accession>
<dbReference type="RefSeq" id="XP_009177545.1">
    <property type="nucleotide sequence ID" value="XM_009179281.1"/>
</dbReference>
<feature type="domain" description="Reverse transcriptase" evidence="1">
    <location>
        <begin position="1"/>
        <end position="110"/>
    </location>
</feature>
<evidence type="ECO:0000313" key="2">
    <source>
        <dbReference type="EMBL" id="KER18708.1"/>
    </source>
</evidence>
<dbReference type="Proteomes" id="UP000054324">
    <property type="component" value="Unassembled WGS sequence"/>
</dbReference>
<reference evidence="2 3" key="1">
    <citation type="submission" date="2013-11" db="EMBL/GenBank/DDBJ databases">
        <title>Opisthorchis viverrini - life in the bile duct.</title>
        <authorList>
            <person name="Young N.D."/>
            <person name="Nagarajan N."/>
            <person name="Lin S.J."/>
            <person name="Korhonen P.K."/>
            <person name="Jex A.R."/>
            <person name="Hall R.S."/>
            <person name="Safavi-Hemami H."/>
            <person name="Kaewkong W."/>
            <person name="Bertrand D."/>
            <person name="Gao S."/>
            <person name="Seet Q."/>
            <person name="Wongkham S."/>
            <person name="Teh B.T."/>
            <person name="Wongkham C."/>
            <person name="Intapan P.M."/>
            <person name="Maleewong W."/>
            <person name="Yang X."/>
            <person name="Hu M."/>
            <person name="Wang Z."/>
            <person name="Hofmann A."/>
            <person name="Sternberg P.W."/>
            <person name="Tan P."/>
            <person name="Wang J."/>
            <person name="Gasser R.B."/>
        </authorList>
    </citation>
    <scope>NUCLEOTIDE SEQUENCE [LARGE SCALE GENOMIC DNA]</scope>
</reference>
<evidence type="ECO:0000259" key="1">
    <source>
        <dbReference type="PROSITE" id="PS50878"/>
    </source>
</evidence>
<protein>
    <recommendedName>
        <fullName evidence="1">Reverse transcriptase domain-containing protein</fullName>
    </recommendedName>
</protein>
<name>A0A074YVM3_OPIVI</name>
<keyword evidence="3" id="KW-1185">Reference proteome</keyword>
<dbReference type="PROSITE" id="PS50878">
    <property type="entry name" value="RT_POL"/>
    <property type="match status" value="1"/>
</dbReference>
<dbReference type="AlphaFoldDB" id="A0A074YVM3"/>
<organism evidence="2 3">
    <name type="scientific">Opisthorchis viverrini</name>
    <name type="common">Southeast Asian liver fluke</name>
    <dbReference type="NCBI Taxonomy" id="6198"/>
    <lineage>
        <taxon>Eukaryota</taxon>
        <taxon>Metazoa</taxon>
        <taxon>Spiralia</taxon>
        <taxon>Lophotrochozoa</taxon>
        <taxon>Platyhelminthes</taxon>
        <taxon>Trematoda</taxon>
        <taxon>Digenea</taxon>
        <taxon>Opisthorchiida</taxon>
        <taxon>Opisthorchiata</taxon>
        <taxon>Opisthorchiidae</taxon>
        <taxon>Opisthorchis</taxon>
    </lineage>
</organism>
<evidence type="ECO:0000313" key="3">
    <source>
        <dbReference type="Proteomes" id="UP000054324"/>
    </source>
</evidence>